<evidence type="ECO:0000313" key="1">
    <source>
        <dbReference type="EMBL" id="GAT57285.1"/>
    </source>
</evidence>
<proteinExistence type="predicted"/>
<accession>A0ABQ0M1U7</accession>
<gene>
    <name evidence="1" type="ORF">MCHLO_13839</name>
</gene>
<organism evidence="1 2">
    <name type="scientific">Mycena chlorophos</name>
    <name type="common">Agaric fungus</name>
    <name type="synonym">Agaricus chlorophos</name>
    <dbReference type="NCBI Taxonomy" id="658473"/>
    <lineage>
        <taxon>Eukaryota</taxon>
        <taxon>Fungi</taxon>
        <taxon>Dikarya</taxon>
        <taxon>Basidiomycota</taxon>
        <taxon>Agaricomycotina</taxon>
        <taxon>Agaricomycetes</taxon>
        <taxon>Agaricomycetidae</taxon>
        <taxon>Agaricales</taxon>
        <taxon>Marasmiineae</taxon>
        <taxon>Mycenaceae</taxon>
        <taxon>Mycena</taxon>
    </lineage>
</organism>
<name>A0ABQ0M1U7_MYCCL</name>
<evidence type="ECO:0000313" key="2">
    <source>
        <dbReference type="Proteomes" id="UP000815677"/>
    </source>
</evidence>
<dbReference type="Proteomes" id="UP000815677">
    <property type="component" value="Unassembled WGS sequence"/>
</dbReference>
<keyword evidence="2" id="KW-1185">Reference proteome</keyword>
<dbReference type="EMBL" id="DF849427">
    <property type="protein sequence ID" value="GAT57285.1"/>
    <property type="molecule type" value="Genomic_DNA"/>
</dbReference>
<protein>
    <submittedName>
        <fullName evidence="1">Uncharacterized protein</fullName>
    </submittedName>
</protein>
<reference evidence="1" key="1">
    <citation type="submission" date="2014-09" db="EMBL/GenBank/DDBJ databases">
        <title>Genome sequence of the luminous mushroom Mycena chlorophos for searching fungal bioluminescence genes.</title>
        <authorList>
            <person name="Tanaka Y."/>
            <person name="Kasuga D."/>
            <person name="Oba Y."/>
            <person name="Hase S."/>
            <person name="Sato K."/>
            <person name="Oba Y."/>
            <person name="Sakakibara Y."/>
        </authorList>
    </citation>
    <scope>NUCLEOTIDE SEQUENCE</scope>
</reference>
<sequence length="76" mass="8863">MTTEELVVIFVQHEPIPTRRVQQTREAMLGHVRRMAREKPRVVEELALSILSGAARAREDARMLLRGFEEYLESEE</sequence>